<dbReference type="GeneID" id="136078773"/>
<dbReference type="InterPro" id="IPR000477">
    <property type="entry name" value="RT_dom"/>
</dbReference>
<dbReference type="RefSeq" id="XP_065650648.1">
    <property type="nucleotide sequence ID" value="XM_065794576.1"/>
</dbReference>
<dbReference type="InterPro" id="IPR043502">
    <property type="entry name" value="DNA/RNA_pol_sf"/>
</dbReference>
<name>A0ABM4BNH6_HYDVU</name>
<reference evidence="3" key="1">
    <citation type="submission" date="2025-08" db="UniProtKB">
        <authorList>
            <consortium name="RefSeq"/>
        </authorList>
    </citation>
    <scope>IDENTIFICATION</scope>
</reference>
<evidence type="ECO:0000313" key="3">
    <source>
        <dbReference type="RefSeq" id="XP_065650648.1"/>
    </source>
</evidence>
<dbReference type="SUPFAM" id="SSF56672">
    <property type="entry name" value="DNA/RNA polymerases"/>
    <property type="match status" value="1"/>
</dbReference>
<dbReference type="PANTHER" id="PTHR33332">
    <property type="entry name" value="REVERSE TRANSCRIPTASE DOMAIN-CONTAINING PROTEIN"/>
    <property type="match status" value="1"/>
</dbReference>
<organism evidence="2 3">
    <name type="scientific">Hydra vulgaris</name>
    <name type="common">Hydra</name>
    <name type="synonym">Hydra attenuata</name>
    <dbReference type="NCBI Taxonomy" id="6087"/>
    <lineage>
        <taxon>Eukaryota</taxon>
        <taxon>Metazoa</taxon>
        <taxon>Cnidaria</taxon>
        <taxon>Hydrozoa</taxon>
        <taxon>Hydroidolina</taxon>
        <taxon>Anthoathecata</taxon>
        <taxon>Aplanulata</taxon>
        <taxon>Hydridae</taxon>
        <taxon>Hydra</taxon>
    </lineage>
</organism>
<gene>
    <name evidence="3" type="primary">LOC136078773</name>
</gene>
<accession>A0ABM4BNH6</accession>
<dbReference type="CDD" id="cd01650">
    <property type="entry name" value="RT_nLTR_like"/>
    <property type="match status" value="1"/>
</dbReference>
<dbReference type="PROSITE" id="PS50878">
    <property type="entry name" value="RT_POL"/>
    <property type="match status" value="1"/>
</dbReference>
<sequence length="483" mass="55300">MGMFSAAKHKAPNATLCFLSSKLRACKNKTTALLCKKPNDIQNKLILWAISNARKKRFTNMQCHNDLKLELIKRIADKIQKKENKERRNVEKILKNCMPDQVKEMFPDLENNEASDIEEILIGASIGRSICHMWFDNATNTQDVYYGRIVGIKKKKSDVYIVSYWKPKENEDDDGVEYDVSKYQLSADIISGDMAELSLNELQASFNALKINKSAGFDDINVNVLKAVFDVIKLALFFIFNLSITTGILSCQLKIARVIPVYKNGDDSILSNYRPIPILSCFSKLLERIMYNRLYSYLEKHNILYNKQFGFRKGHLTHDAVTDLARRLLDGFVKKSYTLGLFIDLSTAFDTVEHKILLYKLETYGVINSNLKWLQSYLKNRKQGVSYVSTCTKLETISCGVPQGSIIGPRKFLIYVNDIYLSSNMLNFNLFADDTNLFYTHSNIKTIFFTVNRELENLNDCCISYCNIAWASTCPSTLKNVLK</sequence>
<feature type="domain" description="Reverse transcriptase" evidence="1">
    <location>
        <begin position="242"/>
        <end position="483"/>
    </location>
</feature>
<dbReference type="Pfam" id="PF00078">
    <property type="entry name" value="RVT_1"/>
    <property type="match status" value="1"/>
</dbReference>
<keyword evidence="2" id="KW-1185">Reference proteome</keyword>
<evidence type="ECO:0000259" key="1">
    <source>
        <dbReference type="PROSITE" id="PS50878"/>
    </source>
</evidence>
<dbReference type="Proteomes" id="UP001652625">
    <property type="component" value="Chromosome 03"/>
</dbReference>
<proteinExistence type="predicted"/>
<evidence type="ECO:0000313" key="2">
    <source>
        <dbReference type="Proteomes" id="UP001652625"/>
    </source>
</evidence>
<protein>
    <submittedName>
        <fullName evidence="3">Uncharacterized protein LOC136078773</fullName>
    </submittedName>
</protein>